<dbReference type="VEuPathDB" id="FungiDB:PHYBLDRAFT_139901"/>
<name>A0A167QLM8_PHYB8</name>
<sequence>MPQSSDHFFLAKAYKESSTMRSNRLFGINLRKPRPQNPRPNPNPEPSPTPSPTPSLPETKSDYMLNNHPLLSAFL</sequence>
<feature type="region of interest" description="Disordered" evidence="1">
    <location>
        <begin position="21"/>
        <end position="63"/>
    </location>
</feature>
<dbReference type="EMBL" id="KV440972">
    <property type="protein sequence ID" value="OAD79888.1"/>
    <property type="molecule type" value="Genomic_DNA"/>
</dbReference>
<dbReference type="InParanoid" id="A0A167QLM8"/>
<protein>
    <submittedName>
        <fullName evidence="2">Uncharacterized protein</fullName>
    </submittedName>
</protein>
<evidence type="ECO:0000256" key="1">
    <source>
        <dbReference type="SAM" id="MobiDB-lite"/>
    </source>
</evidence>
<accession>A0A167QLM8</accession>
<reference evidence="3" key="1">
    <citation type="submission" date="2015-06" db="EMBL/GenBank/DDBJ databases">
        <title>Expansion of signal transduction pathways in fungi by whole-genome duplication.</title>
        <authorList>
            <consortium name="DOE Joint Genome Institute"/>
            <person name="Corrochano L.M."/>
            <person name="Kuo A."/>
            <person name="Marcet-Houben M."/>
            <person name="Polaino S."/>
            <person name="Salamov A."/>
            <person name="Villalobos J.M."/>
            <person name="Alvarez M.I."/>
            <person name="Avalos J."/>
            <person name="Benito E.P."/>
            <person name="Benoit I."/>
            <person name="Burger G."/>
            <person name="Camino L.P."/>
            <person name="Canovas D."/>
            <person name="Cerda-Olmedo E."/>
            <person name="Cheng J.-F."/>
            <person name="Dominguez A."/>
            <person name="Elias M."/>
            <person name="Eslava A.P."/>
            <person name="Glaser F."/>
            <person name="Grimwood J."/>
            <person name="Gutierrez G."/>
            <person name="Heitman J."/>
            <person name="Henrissat B."/>
            <person name="Iturriaga E.A."/>
            <person name="Lang B.F."/>
            <person name="Lavin J.L."/>
            <person name="Lee S."/>
            <person name="Li W."/>
            <person name="Lindquist E."/>
            <person name="Lopez-Garcia S."/>
            <person name="Luque E.M."/>
            <person name="Marcos A.T."/>
            <person name="Martin J."/>
            <person name="McCluskey K."/>
            <person name="Medina H.R."/>
            <person name="Miralles-Duran A."/>
            <person name="Miyazaki A."/>
            <person name="Munoz-Torres E."/>
            <person name="Oguiza J.A."/>
            <person name="Ohm R."/>
            <person name="Olmedo M."/>
            <person name="Orejas M."/>
            <person name="Ortiz-Castellanos L."/>
            <person name="Pisabarro A.G."/>
            <person name="Rodriguez-Romero J."/>
            <person name="Ruiz-Herrera J."/>
            <person name="Ruiz-Vazquez R."/>
            <person name="Sanz C."/>
            <person name="Schackwitz W."/>
            <person name="Schmutz J."/>
            <person name="Shahriari M."/>
            <person name="Shelest E."/>
            <person name="Silva-Franco F."/>
            <person name="Soanes D."/>
            <person name="Syed K."/>
            <person name="Tagua V.G."/>
            <person name="Talbot N.J."/>
            <person name="Thon M."/>
            <person name="De vries R.P."/>
            <person name="Wiebenga A."/>
            <person name="Yadav J.S."/>
            <person name="Braun E.L."/>
            <person name="Baker S."/>
            <person name="Garre V."/>
            <person name="Horwitz B."/>
            <person name="Torres-Martinez S."/>
            <person name="Idnurm A."/>
            <person name="Herrera-Estrella A."/>
            <person name="Gabaldon T."/>
            <person name="Grigoriev I.V."/>
        </authorList>
    </citation>
    <scope>NUCLEOTIDE SEQUENCE [LARGE SCALE GENOMIC DNA]</scope>
    <source>
        <strain evidence="3">NRRL 1555(-)</strain>
    </source>
</reference>
<dbReference type="GeneID" id="28991208"/>
<gene>
    <name evidence="2" type="ORF">PHYBLDRAFT_139901</name>
</gene>
<feature type="compositionally biased region" description="Pro residues" evidence="1">
    <location>
        <begin position="35"/>
        <end position="55"/>
    </location>
</feature>
<dbReference type="Proteomes" id="UP000077315">
    <property type="component" value="Unassembled WGS sequence"/>
</dbReference>
<evidence type="ECO:0000313" key="2">
    <source>
        <dbReference type="EMBL" id="OAD79888.1"/>
    </source>
</evidence>
<proteinExistence type="predicted"/>
<organism evidence="2 3">
    <name type="scientific">Phycomyces blakesleeanus (strain ATCC 8743b / DSM 1359 / FGSC 10004 / NBRC 33097 / NRRL 1555)</name>
    <dbReference type="NCBI Taxonomy" id="763407"/>
    <lineage>
        <taxon>Eukaryota</taxon>
        <taxon>Fungi</taxon>
        <taxon>Fungi incertae sedis</taxon>
        <taxon>Mucoromycota</taxon>
        <taxon>Mucoromycotina</taxon>
        <taxon>Mucoromycetes</taxon>
        <taxon>Mucorales</taxon>
        <taxon>Phycomycetaceae</taxon>
        <taxon>Phycomyces</taxon>
    </lineage>
</organism>
<dbReference type="AlphaFoldDB" id="A0A167QLM8"/>
<keyword evidence="3" id="KW-1185">Reference proteome</keyword>
<dbReference type="RefSeq" id="XP_018297928.1">
    <property type="nucleotide sequence ID" value="XM_018430302.1"/>
</dbReference>
<evidence type="ECO:0000313" key="3">
    <source>
        <dbReference type="Proteomes" id="UP000077315"/>
    </source>
</evidence>